<sequence>MTWNATTAERIAHTLREAFAGLVHLPGDASYDEARTAWNLQVDPHPLIVAEATRLDDVRAAVAAAREHGLPFAVQATGHGTIVPADGGLLLRTSRMAEVRVDPYRRVARVGPGARWSDVIAAAAPYDLAPVSGSPFVGVTGYTLGGGAGWLSRKHGFAADGLVRADVVTDEGEHVTADADHHPDLFWALRGGGGNFGVVTALEVRLHTVGRVFAGLSLYDGERAAETLARYREWAADEPDELNTAVMLMRMPDAPGIPDPVRGRPVVGVRVFHLGPYEEAEARLGPLLEAAGPPLVDGFRAMTFGAASTAISGAAPPPMAVRQHIDLFRDLPGAVLEALPDAVFGGTPAPAVEVRHWGGAMARPAPDAGPVGHRDVPFSVIVSAPYGPGGTGYGDPAVRSGVDAAVDGLAGRLRPYATGGSFLNFLADPARTATAYTPENHARLARVKKTWDPDDLFRPGHHIPPL</sequence>
<dbReference type="PANTHER" id="PTHR42973">
    <property type="entry name" value="BINDING OXIDOREDUCTASE, PUTATIVE (AFU_ORTHOLOGUE AFUA_1G17690)-RELATED"/>
    <property type="match status" value="1"/>
</dbReference>
<reference evidence="8" key="1">
    <citation type="journal article" date="2019" name="Int. J. Syst. Evol. Microbiol.">
        <title>The Global Catalogue of Microorganisms (GCM) 10K type strain sequencing project: providing services to taxonomists for standard genome sequencing and annotation.</title>
        <authorList>
            <consortium name="The Broad Institute Genomics Platform"/>
            <consortium name="The Broad Institute Genome Sequencing Center for Infectious Disease"/>
            <person name="Wu L."/>
            <person name="Ma J."/>
        </authorList>
    </citation>
    <scope>NUCLEOTIDE SEQUENCE [LARGE SCALE GENOMIC DNA]</scope>
    <source>
        <strain evidence="8">JCM 17939</strain>
    </source>
</reference>
<dbReference type="Gene3D" id="3.30.43.10">
    <property type="entry name" value="Uridine Diphospho-n-acetylenolpyruvylglucosamine Reductase, domain 2"/>
    <property type="match status" value="1"/>
</dbReference>
<evidence type="ECO:0000259" key="6">
    <source>
        <dbReference type="PROSITE" id="PS51387"/>
    </source>
</evidence>
<dbReference type="Pfam" id="PF08031">
    <property type="entry name" value="BBE"/>
    <property type="match status" value="1"/>
</dbReference>
<gene>
    <name evidence="7" type="ORF">GCM10023196_027900</name>
</gene>
<dbReference type="InterPro" id="IPR016169">
    <property type="entry name" value="FAD-bd_PCMH_sub2"/>
</dbReference>
<evidence type="ECO:0000256" key="1">
    <source>
        <dbReference type="ARBA" id="ARBA00001974"/>
    </source>
</evidence>
<comment type="cofactor">
    <cofactor evidence="1">
        <name>FAD</name>
        <dbReference type="ChEBI" id="CHEBI:57692"/>
    </cofactor>
</comment>
<dbReference type="InterPro" id="IPR050416">
    <property type="entry name" value="FAD-linked_Oxidoreductase"/>
</dbReference>
<dbReference type="Proteomes" id="UP001501442">
    <property type="component" value="Unassembled WGS sequence"/>
</dbReference>
<evidence type="ECO:0000256" key="2">
    <source>
        <dbReference type="ARBA" id="ARBA00005466"/>
    </source>
</evidence>
<keyword evidence="8" id="KW-1185">Reference proteome</keyword>
<evidence type="ECO:0000256" key="3">
    <source>
        <dbReference type="ARBA" id="ARBA00022630"/>
    </source>
</evidence>
<dbReference type="PROSITE" id="PS51387">
    <property type="entry name" value="FAD_PCMH"/>
    <property type="match status" value="1"/>
</dbReference>
<dbReference type="InterPro" id="IPR006094">
    <property type="entry name" value="Oxid_FAD_bind_N"/>
</dbReference>
<evidence type="ECO:0000313" key="7">
    <source>
        <dbReference type="EMBL" id="GAA4625089.1"/>
    </source>
</evidence>
<keyword evidence="5" id="KW-0560">Oxidoreductase</keyword>
<keyword evidence="3" id="KW-0285">Flavoprotein</keyword>
<accession>A0ABP8U8I9</accession>
<evidence type="ECO:0000256" key="5">
    <source>
        <dbReference type="ARBA" id="ARBA00023002"/>
    </source>
</evidence>
<dbReference type="Gene3D" id="3.40.462.20">
    <property type="match status" value="1"/>
</dbReference>
<comment type="caution">
    <text evidence="7">The sequence shown here is derived from an EMBL/GenBank/DDBJ whole genome shotgun (WGS) entry which is preliminary data.</text>
</comment>
<comment type="similarity">
    <text evidence="2">Belongs to the oxygen-dependent FAD-linked oxidoreductase family.</text>
</comment>
<dbReference type="InterPro" id="IPR012951">
    <property type="entry name" value="BBE"/>
</dbReference>
<name>A0ABP8U8I9_9ACTN</name>
<protein>
    <submittedName>
        <fullName evidence="7">FAD-binding oxidoreductase</fullName>
    </submittedName>
</protein>
<evidence type="ECO:0000313" key="8">
    <source>
        <dbReference type="Proteomes" id="UP001501442"/>
    </source>
</evidence>
<keyword evidence="4" id="KW-0274">FAD</keyword>
<proteinExistence type="inferred from homology"/>
<dbReference type="InterPro" id="IPR016167">
    <property type="entry name" value="FAD-bd_PCMH_sub1"/>
</dbReference>
<dbReference type="SUPFAM" id="SSF56176">
    <property type="entry name" value="FAD-binding/transporter-associated domain-like"/>
    <property type="match status" value="1"/>
</dbReference>
<dbReference type="PANTHER" id="PTHR42973:SF39">
    <property type="entry name" value="FAD-BINDING PCMH-TYPE DOMAIN-CONTAINING PROTEIN"/>
    <property type="match status" value="1"/>
</dbReference>
<dbReference type="RefSeq" id="WP_345431166.1">
    <property type="nucleotide sequence ID" value="NZ_BAABHK010000003.1"/>
</dbReference>
<dbReference type="Pfam" id="PF01565">
    <property type="entry name" value="FAD_binding_4"/>
    <property type="match status" value="1"/>
</dbReference>
<dbReference type="InterPro" id="IPR036318">
    <property type="entry name" value="FAD-bd_PCMH-like_sf"/>
</dbReference>
<dbReference type="InterPro" id="IPR016166">
    <property type="entry name" value="FAD-bd_PCMH"/>
</dbReference>
<evidence type="ECO:0000256" key="4">
    <source>
        <dbReference type="ARBA" id="ARBA00022827"/>
    </source>
</evidence>
<feature type="domain" description="FAD-binding PCMH-type" evidence="6">
    <location>
        <begin position="42"/>
        <end position="209"/>
    </location>
</feature>
<organism evidence="7 8">
    <name type="scientific">Actinoallomurus vinaceus</name>
    <dbReference type="NCBI Taxonomy" id="1080074"/>
    <lineage>
        <taxon>Bacteria</taxon>
        <taxon>Bacillati</taxon>
        <taxon>Actinomycetota</taxon>
        <taxon>Actinomycetes</taxon>
        <taxon>Streptosporangiales</taxon>
        <taxon>Thermomonosporaceae</taxon>
        <taxon>Actinoallomurus</taxon>
    </lineage>
</organism>
<dbReference type="EMBL" id="BAABHK010000003">
    <property type="protein sequence ID" value="GAA4625089.1"/>
    <property type="molecule type" value="Genomic_DNA"/>
</dbReference>
<dbReference type="Gene3D" id="3.30.465.10">
    <property type="match status" value="1"/>
</dbReference>